<dbReference type="PANTHER" id="PTHR36917:SF1">
    <property type="entry name" value="INNER MEMBRANE-SPANNING PROTEIN YCIB"/>
    <property type="match status" value="1"/>
</dbReference>
<dbReference type="InterPro" id="IPR006008">
    <property type="entry name" value="YciB"/>
</dbReference>
<dbReference type="Pfam" id="PF04279">
    <property type="entry name" value="IspA"/>
    <property type="match status" value="1"/>
</dbReference>
<feature type="transmembrane region" description="Helical" evidence="5">
    <location>
        <begin position="117"/>
        <end position="139"/>
    </location>
</feature>
<keyword evidence="2 5" id="KW-0812">Transmembrane</keyword>
<dbReference type="Proteomes" id="UP000651208">
    <property type="component" value="Unassembled WGS sequence"/>
</dbReference>
<reference evidence="6 7" key="1">
    <citation type="submission" date="2020-06" db="EMBL/GenBank/DDBJ databases">
        <title>Frischella cerana isolated from Apis cerana gut homogenate.</title>
        <authorList>
            <person name="Wolter L.A."/>
            <person name="Suenami S."/>
            <person name="Miyazaki R."/>
        </authorList>
    </citation>
    <scope>NUCLEOTIDE SEQUENCE [LARGE SCALE GENOMIC DNA]</scope>
    <source>
        <strain evidence="6 7">Ac13</strain>
    </source>
</reference>
<comment type="similarity">
    <text evidence="5">Belongs to the YciB family.</text>
</comment>
<dbReference type="NCBIfam" id="NF001324">
    <property type="entry name" value="PRK00259.1-2"/>
    <property type="match status" value="1"/>
</dbReference>
<proteinExistence type="inferred from homology"/>
<name>A0ABR7QYY1_9GAMM</name>
<keyword evidence="7" id="KW-1185">Reference proteome</keyword>
<keyword evidence="1 5" id="KW-1003">Cell membrane</keyword>
<dbReference type="PANTHER" id="PTHR36917">
    <property type="entry name" value="INTRACELLULAR SEPTATION PROTEIN A-RELATED"/>
    <property type="match status" value="1"/>
</dbReference>
<protein>
    <recommendedName>
        <fullName evidence="5">Inner membrane-spanning protein YciB</fullName>
    </recommendedName>
</protein>
<keyword evidence="4 5" id="KW-0472">Membrane</keyword>
<evidence type="ECO:0000256" key="1">
    <source>
        <dbReference type="ARBA" id="ARBA00022475"/>
    </source>
</evidence>
<comment type="function">
    <text evidence="5">Plays a role in cell envelope biogenesis, maintenance of cell envelope integrity and membrane homeostasis.</text>
</comment>
<evidence type="ECO:0000313" key="7">
    <source>
        <dbReference type="Proteomes" id="UP000651208"/>
    </source>
</evidence>
<organism evidence="6 7">
    <name type="scientific">Frischella japonica</name>
    <dbReference type="NCBI Taxonomy" id="2741544"/>
    <lineage>
        <taxon>Bacteria</taxon>
        <taxon>Pseudomonadati</taxon>
        <taxon>Pseudomonadota</taxon>
        <taxon>Gammaproteobacteria</taxon>
        <taxon>Orbales</taxon>
        <taxon>Orbaceae</taxon>
        <taxon>Frischella</taxon>
    </lineage>
</organism>
<keyword evidence="3 5" id="KW-1133">Transmembrane helix</keyword>
<keyword evidence="5" id="KW-0997">Cell inner membrane</keyword>
<comment type="subcellular location">
    <subcellularLocation>
        <location evidence="5">Cell inner membrane</location>
        <topology evidence="5">Multi-pass membrane protein</topology>
    </subcellularLocation>
</comment>
<gene>
    <name evidence="5" type="primary">yciB</name>
    <name evidence="6" type="ORF">FcAc13_07635</name>
</gene>
<evidence type="ECO:0000256" key="5">
    <source>
        <dbReference type="HAMAP-Rule" id="MF_00189"/>
    </source>
</evidence>
<evidence type="ECO:0000256" key="3">
    <source>
        <dbReference type="ARBA" id="ARBA00022989"/>
    </source>
</evidence>
<feature type="transmembrane region" description="Helical" evidence="5">
    <location>
        <begin position="29"/>
        <end position="45"/>
    </location>
</feature>
<dbReference type="EMBL" id="JABURY010000016">
    <property type="protein sequence ID" value="MBC9131178.1"/>
    <property type="molecule type" value="Genomic_DNA"/>
</dbReference>
<evidence type="ECO:0000256" key="4">
    <source>
        <dbReference type="ARBA" id="ARBA00023136"/>
    </source>
</evidence>
<evidence type="ECO:0000256" key="2">
    <source>
        <dbReference type="ARBA" id="ARBA00022692"/>
    </source>
</evidence>
<sequence>MRQFLNFIPLVFFFVFLVFYDIFAGVKALMISSTITLIITLIIYKKLEKMELFSYLMIIIFGGLTIYLDNKDFIKWKVTLINLGFAFTLLTSQFFFKKNLIQKLIGKDIKLDTLIWNKLNIIWSFFFIVCGIANLYVTYYMSDDFFGVFKAFILPGASLVITLISGIYIYKYLEPNDKK</sequence>
<feature type="transmembrane region" description="Helical" evidence="5">
    <location>
        <begin position="74"/>
        <end position="96"/>
    </location>
</feature>
<feature type="transmembrane region" description="Helical" evidence="5">
    <location>
        <begin position="7"/>
        <end position="23"/>
    </location>
</feature>
<dbReference type="HAMAP" id="MF_00189">
    <property type="entry name" value="YciB"/>
    <property type="match status" value="1"/>
</dbReference>
<evidence type="ECO:0000313" key="6">
    <source>
        <dbReference type="EMBL" id="MBC9131178.1"/>
    </source>
</evidence>
<dbReference type="RefSeq" id="WP_187755616.1">
    <property type="nucleotide sequence ID" value="NZ_JABURY010000016.1"/>
</dbReference>
<feature type="transmembrane region" description="Helical" evidence="5">
    <location>
        <begin position="145"/>
        <end position="170"/>
    </location>
</feature>
<feature type="transmembrane region" description="Helical" evidence="5">
    <location>
        <begin position="52"/>
        <end position="68"/>
    </location>
</feature>
<comment type="caution">
    <text evidence="6">The sequence shown here is derived from an EMBL/GenBank/DDBJ whole genome shotgun (WGS) entry which is preliminary data.</text>
</comment>
<accession>A0ABR7QYY1</accession>